<protein>
    <submittedName>
        <fullName evidence="2">Uncharacterized protein</fullName>
    </submittedName>
</protein>
<proteinExistence type="predicted"/>
<organism evidence="2 3">
    <name type="scientific">Araneus ventricosus</name>
    <name type="common">Orbweaver spider</name>
    <name type="synonym">Epeira ventricosa</name>
    <dbReference type="NCBI Taxonomy" id="182803"/>
    <lineage>
        <taxon>Eukaryota</taxon>
        <taxon>Metazoa</taxon>
        <taxon>Ecdysozoa</taxon>
        <taxon>Arthropoda</taxon>
        <taxon>Chelicerata</taxon>
        <taxon>Arachnida</taxon>
        <taxon>Araneae</taxon>
        <taxon>Araneomorphae</taxon>
        <taxon>Entelegynae</taxon>
        <taxon>Araneoidea</taxon>
        <taxon>Araneidae</taxon>
        <taxon>Araneus</taxon>
    </lineage>
</organism>
<gene>
    <name evidence="2" type="ORF">AVEN_118812_1</name>
</gene>
<dbReference type="EMBL" id="BGPR01000118">
    <property type="protein sequence ID" value="GBL96287.1"/>
    <property type="molecule type" value="Genomic_DNA"/>
</dbReference>
<sequence>MHLKVPGSIKLDIHGKCAPNHLESFAPHSSVFHPIPSVPTLPPHPFKSKTHACYSSVAPKCSTASRRSPTAELDVSKSACGKGERPSISFSTAALRSSLPSPHSEDFRYANPYPLSRVPNQLSI</sequence>
<name>A0A4Y2BXJ3_ARAVE</name>
<evidence type="ECO:0000313" key="3">
    <source>
        <dbReference type="Proteomes" id="UP000499080"/>
    </source>
</evidence>
<evidence type="ECO:0000313" key="2">
    <source>
        <dbReference type="EMBL" id="GBL96287.1"/>
    </source>
</evidence>
<evidence type="ECO:0000256" key="1">
    <source>
        <dbReference type="SAM" id="MobiDB-lite"/>
    </source>
</evidence>
<accession>A0A4Y2BXJ3</accession>
<comment type="caution">
    <text evidence="2">The sequence shown here is derived from an EMBL/GenBank/DDBJ whole genome shotgun (WGS) entry which is preliminary data.</text>
</comment>
<reference evidence="2 3" key="1">
    <citation type="journal article" date="2019" name="Sci. Rep.">
        <title>Orb-weaving spider Araneus ventricosus genome elucidates the spidroin gene catalogue.</title>
        <authorList>
            <person name="Kono N."/>
            <person name="Nakamura H."/>
            <person name="Ohtoshi R."/>
            <person name="Moran D.A.P."/>
            <person name="Shinohara A."/>
            <person name="Yoshida Y."/>
            <person name="Fujiwara M."/>
            <person name="Mori M."/>
            <person name="Tomita M."/>
            <person name="Arakawa K."/>
        </authorList>
    </citation>
    <scope>NUCLEOTIDE SEQUENCE [LARGE SCALE GENOMIC DNA]</scope>
</reference>
<dbReference type="Proteomes" id="UP000499080">
    <property type="component" value="Unassembled WGS sequence"/>
</dbReference>
<keyword evidence="3" id="KW-1185">Reference proteome</keyword>
<dbReference type="AlphaFoldDB" id="A0A4Y2BXJ3"/>
<feature type="region of interest" description="Disordered" evidence="1">
    <location>
        <begin position="62"/>
        <end position="86"/>
    </location>
</feature>